<evidence type="ECO:0000256" key="1">
    <source>
        <dbReference type="ARBA" id="ARBA00011764"/>
    </source>
</evidence>
<dbReference type="VEuPathDB" id="VectorBase:SCAU013226"/>
<feature type="region of interest" description="Disordered" evidence="7">
    <location>
        <begin position="12"/>
        <end position="35"/>
    </location>
</feature>
<feature type="domain" description="Myb/SANT-like DNA-binding" evidence="8">
    <location>
        <begin position="33"/>
        <end position="110"/>
    </location>
</feature>
<sequence length="278" mass="32009">MDPPQYSKLLLSEISNEGDGDKTPMKFGEKRHRSENWNDEDRELLKDLIKKRVKVIENKNTDTNTNKLKKAAWMELVDDFNSLCTSGIRNLTQLRSQWSTIKMTAKKEMLSYRKQAKLTGGGPPTSLAALSGNDIAVWLPEEFVIDDNEFDSDVIFSKIIQETQEDAIVKTSPQDVKPLKINDDKDSQENLIEKTPLIDATLNEINGDKKKKDASEKTNSVDENLVKIAEVDVACRKELHSLRMEVERKRIRNLDLEHELLKMRLKYYKQTVDKIDPF</sequence>
<dbReference type="AlphaFoldDB" id="A0A1I8Q2E3"/>
<evidence type="ECO:0000256" key="5">
    <source>
        <dbReference type="ARBA" id="ARBA00023163"/>
    </source>
</evidence>
<dbReference type="Pfam" id="PF13873">
    <property type="entry name" value="Myb_DNA-bind_5"/>
    <property type="match status" value="1"/>
</dbReference>
<keyword evidence="5" id="KW-0804">Transcription</keyword>
<evidence type="ECO:0000256" key="2">
    <source>
        <dbReference type="ARBA" id="ARBA00016807"/>
    </source>
</evidence>
<dbReference type="Proteomes" id="UP000095300">
    <property type="component" value="Unassembled WGS sequence"/>
</dbReference>
<keyword evidence="3" id="KW-0805">Transcription regulation</keyword>
<dbReference type="InterPro" id="IPR028002">
    <property type="entry name" value="Myb_DNA-bind_5"/>
</dbReference>
<evidence type="ECO:0000256" key="7">
    <source>
        <dbReference type="SAM" id="MobiDB-lite"/>
    </source>
</evidence>
<dbReference type="STRING" id="35570.A0A1I8Q2E3"/>
<organism evidence="9 10">
    <name type="scientific">Stomoxys calcitrans</name>
    <name type="common">Stable fly</name>
    <name type="synonym">Conops calcitrans</name>
    <dbReference type="NCBI Taxonomy" id="35570"/>
    <lineage>
        <taxon>Eukaryota</taxon>
        <taxon>Metazoa</taxon>
        <taxon>Ecdysozoa</taxon>
        <taxon>Arthropoda</taxon>
        <taxon>Hexapoda</taxon>
        <taxon>Insecta</taxon>
        <taxon>Pterygota</taxon>
        <taxon>Neoptera</taxon>
        <taxon>Endopterygota</taxon>
        <taxon>Diptera</taxon>
        <taxon>Brachycera</taxon>
        <taxon>Muscomorpha</taxon>
        <taxon>Muscoidea</taxon>
        <taxon>Muscidae</taxon>
        <taxon>Stomoxys</taxon>
    </lineage>
</organism>
<comment type="subunit">
    <text evidence="1">Self-associates forming complexes of several hundred monomers.</text>
</comment>
<evidence type="ECO:0000256" key="3">
    <source>
        <dbReference type="ARBA" id="ARBA00023015"/>
    </source>
</evidence>
<dbReference type="PANTHER" id="PTHR21411:SF0">
    <property type="entry name" value="REGULATORY PROTEIN ZESTE"/>
    <property type="match status" value="1"/>
</dbReference>
<protein>
    <recommendedName>
        <fullName evidence="2">Regulatory protein zeste</fullName>
    </recommendedName>
</protein>
<dbReference type="EnsemblMetazoa" id="SCAU013226-RB">
    <property type="protein sequence ID" value="SCAU013226-PB"/>
    <property type="gene ID" value="SCAU013226"/>
</dbReference>
<comment type="function">
    <text evidence="6">Involved in transvection phenomena (= synapsis-dependent gene expression), where the synaptic pairing of chromosomes carrying genes with which zeste interacts influences the expression of these genes. Zeste binds to DNA and stimulates transcription from a nearby promoter.</text>
</comment>
<evidence type="ECO:0000259" key="8">
    <source>
        <dbReference type="Pfam" id="PF13873"/>
    </source>
</evidence>
<gene>
    <name evidence="9" type="primary">106093181</name>
</gene>
<dbReference type="OrthoDB" id="6084504at2759"/>
<evidence type="ECO:0000256" key="4">
    <source>
        <dbReference type="ARBA" id="ARBA00023125"/>
    </source>
</evidence>
<keyword evidence="4" id="KW-0238">DNA-binding</keyword>
<accession>A0A1I8Q2E3</accession>
<dbReference type="PANTHER" id="PTHR21411">
    <property type="entry name" value="APONTIC"/>
    <property type="match status" value="1"/>
</dbReference>
<evidence type="ECO:0000313" key="9">
    <source>
        <dbReference type="EnsemblMetazoa" id="SCAU013226-PB"/>
    </source>
</evidence>
<feature type="compositionally biased region" description="Basic and acidic residues" evidence="7">
    <location>
        <begin position="19"/>
        <end position="35"/>
    </location>
</feature>
<name>A0A1I8Q2E3_STOCA</name>
<proteinExistence type="predicted"/>
<dbReference type="GO" id="GO:0003677">
    <property type="term" value="F:DNA binding"/>
    <property type="evidence" value="ECO:0007669"/>
    <property type="project" value="UniProtKB-KW"/>
</dbReference>
<evidence type="ECO:0000256" key="6">
    <source>
        <dbReference type="ARBA" id="ARBA00025466"/>
    </source>
</evidence>
<evidence type="ECO:0000313" key="10">
    <source>
        <dbReference type="Proteomes" id="UP000095300"/>
    </source>
</evidence>
<keyword evidence="10" id="KW-1185">Reference proteome</keyword>
<reference evidence="9" key="1">
    <citation type="submission" date="2020-05" db="UniProtKB">
        <authorList>
            <consortium name="EnsemblMetazoa"/>
        </authorList>
    </citation>
    <scope>IDENTIFICATION</scope>
    <source>
        <strain evidence="9">USDA</strain>
    </source>
</reference>